<keyword evidence="3 5" id="KW-1133">Transmembrane helix</keyword>
<keyword evidence="4 5" id="KW-0472">Membrane</keyword>
<evidence type="ECO:0000256" key="6">
    <source>
        <dbReference type="RuleBase" id="RU000320"/>
    </source>
</evidence>
<feature type="transmembrane region" description="Helical" evidence="5">
    <location>
        <begin position="285"/>
        <end position="308"/>
    </location>
</feature>
<dbReference type="GO" id="GO:0048038">
    <property type="term" value="F:quinone binding"/>
    <property type="evidence" value="ECO:0007669"/>
    <property type="project" value="UniProtKB-KW"/>
</dbReference>
<evidence type="ECO:0000256" key="5">
    <source>
        <dbReference type="HAMAP-Rule" id="MF_00445"/>
    </source>
</evidence>
<keyword evidence="5" id="KW-0813">Transport</keyword>
<feature type="transmembrane region" description="Helical" evidence="5">
    <location>
        <begin position="153"/>
        <end position="172"/>
    </location>
</feature>
<dbReference type="GO" id="GO:0005886">
    <property type="term" value="C:plasma membrane"/>
    <property type="evidence" value="ECO:0007669"/>
    <property type="project" value="UniProtKB-SubCell"/>
</dbReference>
<gene>
    <name evidence="5" type="primary">nuoN</name>
    <name evidence="8" type="ORF">DFR30_1270</name>
</gene>
<evidence type="ECO:0000259" key="7">
    <source>
        <dbReference type="Pfam" id="PF00361"/>
    </source>
</evidence>
<comment type="similarity">
    <text evidence="5">Belongs to the complex I subunit 2 family.</text>
</comment>
<protein>
    <recommendedName>
        <fullName evidence="5">NADH-quinone oxidoreductase subunit N</fullName>
        <ecNumber evidence="5">7.1.1.-</ecNumber>
    </recommendedName>
    <alternativeName>
        <fullName evidence="5">NADH dehydrogenase I subunit N</fullName>
    </alternativeName>
    <alternativeName>
        <fullName evidence="5">NDH-1 subunit N</fullName>
    </alternativeName>
</protein>
<feature type="transmembrane region" description="Helical" evidence="5">
    <location>
        <begin position="6"/>
        <end position="25"/>
    </location>
</feature>
<proteinExistence type="inferred from homology"/>
<evidence type="ECO:0000256" key="3">
    <source>
        <dbReference type="ARBA" id="ARBA00022989"/>
    </source>
</evidence>
<comment type="caution">
    <text evidence="8">The sequence shown here is derived from an EMBL/GenBank/DDBJ whole genome shotgun (WGS) entry which is preliminary data.</text>
</comment>
<comment type="subcellular location">
    <subcellularLocation>
        <location evidence="5">Cell membrane</location>
        <topology evidence="5">Multi-pass membrane protein</topology>
    </subcellularLocation>
    <subcellularLocation>
        <location evidence="1">Endomembrane system</location>
        <topology evidence="1">Multi-pass membrane protein</topology>
    </subcellularLocation>
    <subcellularLocation>
        <location evidence="6">Membrane</location>
        <topology evidence="6">Multi-pass membrane protein</topology>
    </subcellularLocation>
</comment>
<comment type="catalytic activity">
    <reaction evidence="5">
        <text>a quinone + NADH + 5 H(+)(in) = a quinol + NAD(+) + 4 H(+)(out)</text>
        <dbReference type="Rhea" id="RHEA:57888"/>
        <dbReference type="ChEBI" id="CHEBI:15378"/>
        <dbReference type="ChEBI" id="CHEBI:24646"/>
        <dbReference type="ChEBI" id="CHEBI:57540"/>
        <dbReference type="ChEBI" id="CHEBI:57945"/>
        <dbReference type="ChEBI" id="CHEBI:132124"/>
    </reaction>
</comment>
<dbReference type="HAMAP" id="MF_00445">
    <property type="entry name" value="NDH1_NuoN_1"/>
    <property type="match status" value="1"/>
</dbReference>
<feature type="transmembrane region" description="Helical" evidence="5">
    <location>
        <begin position="99"/>
        <end position="117"/>
    </location>
</feature>
<keyword evidence="5" id="KW-1003">Cell membrane</keyword>
<feature type="transmembrane region" description="Helical" evidence="5">
    <location>
        <begin position="354"/>
        <end position="374"/>
    </location>
</feature>
<dbReference type="AlphaFoldDB" id="A0A4R1HBN0"/>
<dbReference type="EC" id="7.1.1.-" evidence="5"/>
<evidence type="ECO:0000313" key="8">
    <source>
        <dbReference type="EMBL" id="TCK18011.1"/>
    </source>
</evidence>
<keyword evidence="5" id="KW-1278">Translocase</keyword>
<dbReference type="GO" id="GO:0008137">
    <property type="term" value="F:NADH dehydrogenase (ubiquinone) activity"/>
    <property type="evidence" value="ECO:0007669"/>
    <property type="project" value="InterPro"/>
</dbReference>
<keyword evidence="2 5" id="KW-0812">Transmembrane</keyword>
<feature type="transmembrane region" description="Helical" evidence="5">
    <location>
        <begin position="386"/>
        <end position="406"/>
    </location>
</feature>
<comment type="function">
    <text evidence="5">NDH-1 shuttles electrons from NADH, via FMN and iron-sulfur (Fe-S) centers, to quinones in the respiratory chain. The immediate electron acceptor for the enzyme in this species is believed to be ubiquinone. Couples the redox reaction to proton translocation (for every two electrons transferred, four hydrogen ions are translocated across the cytoplasmic membrane), and thus conserves the redox energy in a proton gradient.</text>
</comment>
<sequence length="461" mass="48290">MADDLALLIPEITLLLTIVFALVAEMLRLPRVALAVTLIGLLLATGLTLPLLGTDTSVFSGTYRIDTLSVWAKLILLPATALSVLLVRAELAGSDREGTVYVLVSLVTLGSLVLASAGDTMLLVLGILLSGLASFVLVAWLRNAIATEASMKFFVFASVTGAIMIFGLSYWFGGTGSTLLSDLARLDTKPVIAAVGLIGVIVGLGYKASLVPFHFWAPDAYEGAPVSIAAYLSVVPKIGAIFAIAQVVRDLPLNTGWPLVIAVVSVLTMTYGYLAALVQNNVVRLLAYSSIAQAGYFLLGIVAVGTSTLAFESLVVFAAAYAAMNLGAFTVVMCTGRTLDTFSDIGRKKVAMSVAMVVFLLSLAGIPPLAGFVGKFMLFGASIDAGFTWLAVVAILNSVLSLAVYLRVVVPMYQQGGDATEPPPVPAAEPIMPLIRLVWIIAFIFTLGIGLAAQSLLGQLV</sequence>
<name>A0A4R1HBN0_9GAMM</name>
<feature type="transmembrane region" description="Helical" evidence="5">
    <location>
        <begin position="228"/>
        <end position="245"/>
    </location>
</feature>
<dbReference type="Proteomes" id="UP000295707">
    <property type="component" value="Unassembled WGS sequence"/>
</dbReference>
<comment type="subunit">
    <text evidence="5">NDH-1 is composed of 14 different subunits. Subunits NuoA, H, J, K, L, M, N constitute the membrane sector of the complex.</text>
</comment>
<organism evidence="8 9">
    <name type="scientific">Thiogranum longum</name>
    <dbReference type="NCBI Taxonomy" id="1537524"/>
    <lineage>
        <taxon>Bacteria</taxon>
        <taxon>Pseudomonadati</taxon>
        <taxon>Pseudomonadota</taxon>
        <taxon>Gammaproteobacteria</taxon>
        <taxon>Chromatiales</taxon>
        <taxon>Ectothiorhodospiraceae</taxon>
        <taxon>Thiogranum</taxon>
    </lineage>
</organism>
<feature type="transmembrane region" description="Helical" evidence="5">
    <location>
        <begin position="257"/>
        <end position="278"/>
    </location>
</feature>
<keyword evidence="9" id="KW-1185">Reference proteome</keyword>
<feature type="transmembrane region" description="Helical" evidence="5">
    <location>
        <begin position="437"/>
        <end position="457"/>
    </location>
</feature>
<evidence type="ECO:0000256" key="4">
    <source>
        <dbReference type="ARBA" id="ARBA00023136"/>
    </source>
</evidence>
<keyword evidence="5" id="KW-0830">Ubiquinone</keyword>
<evidence type="ECO:0000313" key="9">
    <source>
        <dbReference type="Proteomes" id="UP000295707"/>
    </source>
</evidence>
<dbReference type="GO" id="GO:0050136">
    <property type="term" value="F:NADH dehydrogenase (quinone) (non-electrogenic) activity"/>
    <property type="evidence" value="ECO:0007669"/>
    <property type="project" value="UniProtKB-UniRule"/>
</dbReference>
<keyword evidence="5" id="KW-0874">Quinone</keyword>
<feature type="domain" description="NADH:quinone oxidoreductase/Mrp antiporter transmembrane" evidence="7">
    <location>
        <begin position="117"/>
        <end position="401"/>
    </location>
</feature>
<feature type="transmembrane region" description="Helical" evidence="5">
    <location>
        <begin position="192"/>
        <end position="216"/>
    </location>
</feature>
<dbReference type="PANTHER" id="PTHR22773">
    <property type="entry name" value="NADH DEHYDROGENASE"/>
    <property type="match status" value="1"/>
</dbReference>
<dbReference type="GO" id="GO:0042773">
    <property type="term" value="P:ATP synthesis coupled electron transport"/>
    <property type="evidence" value="ECO:0007669"/>
    <property type="project" value="InterPro"/>
</dbReference>
<dbReference type="Pfam" id="PF00361">
    <property type="entry name" value="Proton_antipo_M"/>
    <property type="match status" value="1"/>
</dbReference>
<dbReference type="EMBL" id="SMFX01000001">
    <property type="protein sequence ID" value="TCK18011.1"/>
    <property type="molecule type" value="Genomic_DNA"/>
</dbReference>
<evidence type="ECO:0000256" key="2">
    <source>
        <dbReference type="ARBA" id="ARBA00022692"/>
    </source>
</evidence>
<feature type="transmembrane region" description="Helical" evidence="5">
    <location>
        <begin position="123"/>
        <end position="141"/>
    </location>
</feature>
<evidence type="ECO:0000256" key="1">
    <source>
        <dbReference type="ARBA" id="ARBA00004127"/>
    </source>
</evidence>
<dbReference type="OrthoDB" id="9768329at2"/>
<dbReference type="GO" id="GO:0012505">
    <property type="term" value="C:endomembrane system"/>
    <property type="evidence" value="ECO:0007669"/>
    <property type="project" value="UniProtKB-SubCell"/>
</dbReference>
<feature type="transmembrane region" description="Helical" evidence="5">
    <location>
        <begin position="314"/>
        <end position="334"/>
    </location>
</feature>
<reference evidence="8 9" key="1">
    <citation type="submission" date="2019-03" db="EMBL/GenBank/DDBJ databases">
        <title>Genomic Encyclopedia of Type Strains, Phase IV (KMG-IV): sequencing the most valuable type-strain genomes for metagenomic binning, comparative biology and taxonomic classification.</title>
        <authorList>
            <person name="Goeker M."/>
        </authorList>
    </citation>
    <scope>NUCLEOTIDE SEQUENCE [LARGE SCALE GENOMIC DNA]</scope>
    <source>
        <strain evidence="8 9">DSM 19610</strain>
    </source>
</reference>
<feature type="transmembrane region" description="Helical" evidence="5">
    <location>
        <begin position="68"/>
        <end position="87"/>
    </location>
</feature>
<dbReference type="InterPro" id="IPR001750">
    <property type="entry name" value="ND/Mrp_TM"/>
</dbReference>
<accession>A0A4R1HBN0</accession>
<dbReference type="InterPro" id="IPR010096">
    <property type="entry name" value="NADH-Q_OxRdtase_suN/2"/>
</dbReference>
<dbReference type="RefSeq" id="WP_132971843.1">
    <property type="nucleotide sequence ID" value="NZ_SMFX01000001.1"/>
</dbReference>
<feature type="transmembrane region" description="Helical" evidence="5">
    <location>
        <begin position="32"/>
        <end position="53"/>
    </location>
</feature>
<keyword evidence="5" id="KW-0520">NAD</keyword>